<comment type="function">
    <text evidence="24">Catalyzes the ATP-dependent phosphorylation of sn-l,2-diacylglycerol (DAG) to phosphatidic acid. Involved in the recycling of diacylglycerol produced as a by-product during membrane-derived oligosaccharide (MDO) biosynthesis.</text>
</comment>
<gene>
    <name evidence="25" type="ORF">HHO47_09930</name>
</gene>
<keyword evidence="16 24" id="KW-0443">Lipid metabolism</keyword>
<feature type="binding site" evidence="23">
    <location>
        <position position="86"/>
    </location>
    <ligand>
        <name>a divalent metal cation</name>
        <dbReference type="ChEBI" id="CHEBI:60240"/>
    </ligand>
</feature>
<comment type="similarity">
    <text evidence="2 24">Belongs to the bacterial diacylglycerol kinase family.</text>
</comment>
<sequence>MTKPEVNLVNKPNGIGFGRILKATQCSIKGFKAAFKEESAFRTELALGIVLLPLSFWLAQSLQHWVILVISFLFLLVVELLNSAIEALTDRVGVEYHVLSGRAKDIASAAVSLALLVLLIVWGVAGYEKILTLIG</sequence>
<keyword evidence="14 23" id="KW-0460">Magnesium</keyword>
<evidence type="ECO:0000256" key="5">
    <source>
        <dbReference type="ARBA" id="ARBA00022475"/>
    </source>
</evidence>
<feature type="binding site" evidence="22">
    <location>
        <position position="86"/>
    </location>
    <ligand>
        <name>ATP</name>
        <dbReference type="ChEBI" id="CHEBI:30616"/>
    </ligand>
</feature>
<keyword evidence="11 22" id="KW-0547">Nucleotide-binding</keyword>
<feature type="transmembrane region" description="Helical" evidence="24">
    <location>
        <begin position="65"/>
        <end position="85"/>
    </location>
</feature>
<dbReference type="GO" id="GO:0005524">
    <property type="term" value="F:ATP binding"/>
    <property type="evidence" value="ECO:0007669"/>
    <property type="project" value="UniProtKB-KW"/>
</dbReference>
<evidence type="ECO:0000256" key="9">
    <source>
        <dbReference type="ARBA" id="ARBA00022692"/>
    </source>
</evidence>
<evidence type="ECO:0000256" key="24">
    <source>
        <dbReference type="RuleBase" id="RU363065"/>
    </source>
</evidence>
<organism evidence="25 26">
    <name type="scientific">Pseudoalteromonas arctica</name>
    <dbReference type="NCBI Taxonomy" id="394751"/>
    <lineage>
        <taxon>Bacteria</taxon>
        <taxon>Pseudomonadati</taxon>
        <taxon>Pseudomonadota</taxon>
        <taxon>Gammaproteobacteria</taxon>
        <taxon>Alteromonadales</taxon>
        <taxon>Pseudoalteromonadaceae</taxon>
        <taxon>Pseudoalteromonas</taxon>
    </lineage>
</organism>
<keyword evidence="5" id="KW-1003">Cell membrane</keyword>
<evidence type="ECO:0000256" key="7">
    <source>
        <dbReference type="ARBA" id="ARBA00022519"/>
    </source>
</evidence>
<evidence type="ECO:0000313" key="25">
    <source>
        <dbReference type="EMBL" id="NMM41132.1"/>
    </source>
</evidence>
<dbReference type="Pfam" id="PF01219">
    <property type="entry name" value="DAGK_prokar"/>
    <property type="match status" value="1"/>
</dbReference>
<feature type="binding site" evidence="21">
    <location>
        <position position="19"/>
    </location>
    <ligand>
        <name>substrate</name>
    </ligand>
</feature>
<dbReference type="EMBL" id="JABBMT010000013">
    <property type="protein sequence ID" value="NMM41132.1"/>
    <property type="molecule type" value="Genomic_DNA"/>
</dbReference>
<evidence type="ECO:0000256" key="1">
    <source>
        <dbReference type="ARBA" id="ARBA00004429"/>
    </source>
</evidence>
<evidence type="ECO:0000256" key="10">
    <source>
        <dbReference type="ARBA" id="ARBA00022723"/>
    </source>
</evidence>
<keyword evidence="17 24" id="KW-0472">Membrane</keyword>
<dbReference type="InterPro" id="IPR033718">
    <property type="entry name" value="DAGK_prok"/>
</dbReference>
<feature type="binding site" evidence="22">
    <location>
        <position position="19"/>
    </location>
    <ligand>
        <name>ATP</name>
        <dbReference type="ChEBI" id="CHEBI:30616"/>
    </ligand>
</feature>
<evidence type="ECO:0000256" key="14">
    <source>
        <dbReference type="ARBA" id="ARBA00022842"/>
    </source>
</evidence>
<comment type="caution">
    <text evidence="24">Lacks conserved residue(s) required for the propagation of feature annotation.</text>
</comment>
<dbReference type="Gene3D" id="1.10.287.3610">
    <property type="match status" value="1"/>
</dbReference>
<evidence type="ECO:0000256" key="4">
    <source>
        <dbReference type="ARBA" id="ARBA00017575"/>
    </source>
</evidence>
<comment type="cofactor">
    <cofactor evidence="23">
        <name>Mg(2+)</name>
        <dbReference type="ChEBI" id="CHEBI:18420"/>
    </cofactor>
    <text evidence="23">Mn(2+), Zn(2+), Cd(2+) and Co(2+) support activity to lesser extents.</text>
</comment>
<feature type="binding site" evidence="21">
    <location>
        <begin position="40"/>
        <end position="44"/>
    </location>
    <ligand>
        <name>substrate</name>
    </ligand>
</feature>
<feature type="binding site" evidence="21">
    <location>
        <position position="108"/>
    </location>
    <ligand>
        <name>substrate</name>
    </ligand>
</feature>
<feature type="transmembrane region" description="Helical" evidence="24">
    <location>
        <begin position="106"/>
        <end position="125"/>
    </location>
</feature>
<evidence type="ECO:0000256" key="12">
    <source>
        <dbReference type="ARBA" id="ARBA00022777"/>
    </source>
</evidence>
<keyword evidence="12 24" id="KW-0418">Kinase</keyword>
<accession>A0A7Y0DT07</accession>
<dbReference type="GO" id="GO:0046872">
    <property type="term" value="F:metal ion binding"/>
    <property type="evidence" value="ECO:0007669"/>
    <property type="project" value="UniProtKB-KW"/>
</dbReference>
<reference evidence="25" key="1">
    <citation type="submission" date="2020-04" db="EMBL/GenBank/DDBJ databases">
        <title>Genome Sequencing for Pseudoaltermonas arctica.</title>
        <authorList>
            <person name="Elkins N.S."/>
        </authorList>
    </citation>
    <scope>NUCLEOTIDE SEQUENCE [LARGE SCALE GENOMIC DNA]</scope>
    <source>
        <strain evidence="25">NEC-BIFX-2020_0012</strain>
    </source>
</reference>
<evidence type="ECO:0000256" key="20">
    <source>
        <dbReference type="PIRSR" id="PIRSR600829-1"/>
    </source>
</evidence>
<evidence type="ECO:0000256" key="2">
    <source>
        <dbReference type="ARBA" id="ARBA00005967"/>
    </source>
</evidence>
<feature type="binding site" evidence="22">
    <location>
        <begin position="95"/>
        <end position="97"/>
    </location>
    <ligand>
        <name>ATP</name>
        <dbReference type="ChEBI" id="CHEBI:30616"/>
    </ligand>
</feature>
<keyword evidence="26" id="KW-1185">Reference proteome</keyword>
<evidence type="ECO:0000256" key="23">
    <source>
        <dbReference type="PIRSR" id="PIRSR600829-4"/>
    </source>
</evidence>
<keyword evidence="10 23" id="KW-0479">Metal-binding</keyword>
<keyword evidence="9 24" id="KW-0812">Transmembrane</keyword>
<dbReference type="InterPro" id="IPR000829">
    <property type="entry name" value="DAGK"/>
</dbReference>
<evidence type="ECO:0000256" key="16">
    <source>
        <dbReference type="ARBA" id="ARBA00023098"/>
    </source>
</evidence>
<dbReference type="InterPro" id="IPR036945">
    <property type="entry name" value="DAGK_sf"/>
</dbReference>
<keyword evidence="6" id="KW-0444">Lipid biosynthesis</keyword>
<evidence type="ECO:0000256" key="8">
    <source>
        <dbReference type="ARBA" id="ARBA00022679"/>
    </source>
</evidence>
<dbReference type="GO" id="GO:0005886">
    <property type="term" value="C:plasma membrane"/>
    <property type="evidence" value="ECO:0007669"/>
    <property type="project" value="UniProtKB-SubCell"/>
</dbReference>
<evidence type="ECO:0000256" key="6">
    <source>
        <dbReference type="ARBA" id="ARBA00022516"/>
    </source>
</evidence>
<dbReference type="PANTHER" id="PTHR34299:SF1">
    <property type="entry name" value="DIACYLGLYCEROL KINASE"/>
    <property type="match status" value="1"/>
</dbReference>
<keyword evidence="8 24" id="KW-0808">Transferase</keyword>
<keyword evidence="15 24" id="KW-1133">Transmembrane helix</keyword>
<evidence type="ECO:0000256" key="13">
    <source>
        <dbReference type="ARBA" id="ARBA00022840"/>
    </source>
</evidence>
<feature type="binding site" evidence="23">
    <location>
        <position position="38"/>
    </location>
    <ligand>
        <name>a divalent metal cation</name>
        <dbReference type="ChEBI" id="CHEBI:60240"/>
    </ligand>
</feature>
<evidence type="ECO:0000256" key="15">
    <source>
        <dbReference type="ARBA" id="ARBA00022989"/>
    </source>
</evidence>
<dbReference type="GO" id="GO:0004143">
    <property type="term" value="F:ATP-dependent diacylglycerol kinase activity"/>
    <property type="evidence" value="ECO:0007669"/>
    <property type="project" value="UniProtKB-EC"/>
</dbReference>
<keyword evidence="13 22" id="KW-0067">ATP-binding</keyword>
<evidence type="ECO:0000256" key="18">
    <source>
        <dbReference type="ARBA" id="ARBA00023209"/>
    </source>
</evidence>
<evidence type="ECO:0000256" key="22">
    <source>
        <dbReference type="PIRSR" id="PIRSR600829-3"/>
    </source>
</evidence>
<dbReference type="PANTHER" id="PTHR34299">
    <property type="entry name" value="DIACYLGLYCEROL KINASE"/>
    <property type="match status" value="1"/>
</dbReference>
<evidence type="ECO:0000313" key="26">
    <source>
        <dbReference type="Proteomes" id="UP000570493"/>
    </source>
</evidence>
<dbReference type="AlphaFoldDB" id="A0A7Y0DT07"/>
<dbReference type="EC" id="2.7.1.107" evidence="3 24"/>
<comment type="subcellular location">
    <subcellularLocation>
        <location evidence="1 24">Cell inner membrane</location>
        <topology evidence="1 24">Multi-pass membrane protein</topology>
    </subcellularLocation>
</comment>
<evidence type="ECO:0000256" key="17">
    <source>
        <dbReference type="ARBA" id="ARBA00023136"/>
    </source>
</evidence>
<feature type="binding site" evidence="22">
    <location>
        <position position="38"/>
    </location>
    <ligand>
        <name>ATP</name>
        <dbReference type="ChEBI" id="CHEBI:30616"/>
    </ligand>
</feature>
<feature type="binding site" evidence="22">
    <location>
        <begin position="104"/>
        <end position="105"/>
    </location>
    <ligand>
        <name>ATP</name>
        <dbReference type="ChEBI" id="CHEBI:30616"/>
    </ligand>
</feature>
<name>A0A7Y0DT07_9GAMM</name>
<evidence type="ECO:0000256" key="3">
    <source>
        <dbReference type="ARBA" id="ARBA00012133"/>
    </source>
</evidence>
<evidence type="ECO:0000256" key="21">
    <source>
        <dbReference type="PIRSR" id="PIRSR600829-2"/>
    </source>
</evidence>
<dbReference type="GO" id="GO:0006654">
    <property type="term" value="P:phosphatidic acid biosynthetic process"/>
    <property type="evidence" value="ECO:0007669"/>
    <property type="project" value="InterPro"/>
</dbReference>
<feature type="active site" description="Proton acceptor" evidence="20">
    <location>
        <position position="79"/>
    </location>
</feature>
<comment type="catalytic activity">
    <reaction evidence="24">
        <text>a 1,2-diacyl-sn-glycerol + ATP = a 1,2-diacyl-sn-glycero-3-phosphate + ADP + H(+)</text>
        <dbReference type="Rhea" id="RHEA:10272"/>
        <dbReference type="ChEBI" id="CHEBI:15378"/>
        <dbReference type="ChEBI" id="CHEBI:17815"/>
        <dbReference type="ChEBI" id="CHEBI:30616"/>
        <dbReference type="ChEBI" id="CHEBI:58608"/>
        <dbReference type="ChEBI" id="CHEBI:456216"/>
        <dbReference type="EC" id="2.7.1.107"/>
    </reaction>
</comment>
<keyword evidence="7 24" id="KW-0997">Cell inner membrane</keyword>
<evidence type="ECO:0000256" key="11">
    <source>
        <dbReference type="ARBA" id="ARBA00022741"/>
    </source>
</evidence>
<keyword evidence="18" id="KW-0594">Phospholipid biosynthesis</keyword>
<keyword evidence="19 24" id="KW-1208">Phospholipid metabolism</keyword>
<protein>
    <recommendedName>
        <fullName evidence="4 24">Diacylglycerol kinase</fullName>
        <ecNumber evidence="3 24">2.7.1.107</ecNumber>
    </recommendedName>
</protein>
<dbReference type="RefSeq" id="WP_169020168.1">
    <property type="nucleotide sequence ID" value="NZ_JABBMT010000013.1"/>
</dbReference>
<dbReference type="Proteomes" id="UP000570493">
    <property type="component" value="Unassembled WGS sequence"/>
</dbReference>
<dbReference type="CDD" id="cd14264">
    <property type="entry name" value="DAGK_IM"/>
    <property type="match status" value="1"/>
</dbReference>
<proteinExistence type="inferred from homology"/>
<feature type="binding site" evidence="21">
    <location>
        <position position="79"/>
    </location>
    <ligand>
        <name>substrate</name>
    </ligand>
</feature>
<evidence type="ECO:0000256" key="19">
    <source>
        <dbReference type="ARBA" id="ARBA00023264"/>
    </source>
</evidence>
<comment type="caution">
    <text evidence="25">The sequence shown here is derived from an EMBL/GenBank/DDBJ whole genome shotgun (WGS) entry which is preliminary data.</text>
</comment>